<sequence>MVKLAEDVIESLELLKYPQVESLLTKGTPNNLSLLEFSAIVHWLTDELNDMLHHDYIVNELSSEAELDAFKIELNSLLRGLQSPLTGCDLKVDTNRLAILNCLCGELMASRILFVNKPADGSMKIDMNESETAKDLKTSMIILGIGKPPANVQSSQLFSKMKEKINEKLKKSTLASEEPLLLKDGTQFVPKEWNVLNRINTALFEDYNIRRQTLITRCDCTIGSFKWKEGEKKDTCLSEKIETAYGKLRTILDPKPNVSLAHALAARKSGCFELLNSVVSKSHQICDIETPKTKGMANVGKQQRISLQKFLIGHVPDRGGRPQEQPPVPQETFQQQQNQRQQPRGGGNQRGGYQQHSQQRNQPFGDSAGQRQQRNQSYGDAGGQYQQRHQSYEDNRGQHSQRDHSDQSYHQQQPRQYYSDKSYHSSNHPRGQYQDDYQQSGYQQPHHNQSYDNPRGGHRGGGRGGRGGYQDHGRGGGGRVQGAGWNQGYQRY</sequence>
<evidence type="ECO:0000313" key="3">
    <source>
        <dbReference type="EnsemblMetazoa" id="tetur01g09780.1"/>
    </source>
</evidence>
<dbReference type="OrthoDB" id="512356at2759"/>
<feature type="compositionally biased region" description="Basic and acidic residues" evidence="2">
    <location>
        <begin position="390"/>
        <end position="407"/>
    </location>
</feature>
<accession>T1JSA0</accession>
<dbReference type="EMBL" id="CAEY01000459">
    <property type="status" value="NOT_ANNOTATED_CDS"/>
    <property type="molecule type" value="Genomic_DNA"/>
</dbReference>
<evidence type="ECO:0000313" key="4">
    <source>
        <dbReference type="Proteomes" id="UP000015104"/>
    </source>
</evidence>
<dbReference type="PANTHER" id="PTHR31353">
    <property type="entry name" value="FAM98"/>
    <property type="match status" value="1"/>
</dbReference>
<evidence type="ECO:0000256" key="2">
    <source>
        <dbReference type="SAM" id="MobiDB-lite"/>
    </source>
</evidence>
<comment type="similarity">
    <text evidence="1">Belongs to the FAM98 family.</text>
</comment>
<feature type="region of interest" description="Disordered" evidence="2">
    <location>
        <begin position="314"/>
        <end position="492"/>
    </location>
</feature>
<feature type="compositionally biased region" description="Low complexity" evidence="2">
    <location>
        <begin position="431"/>
        <end position="444"/>
    </location>
</feature>
<dbReference type="Proteomes" id="UP000015104">
    <property type="component" value="Unassembled WGS sequence"/>
</dbReference>
<reference evidence="3" key="2">
    <citation type="submission" date="2015-06" db="UniProtKB">
        <authorList>
            <consortium name="EnsemblMetazoa"/>
        </authorList>
    </citation>
    <scope>IDENTIFICATION</scope>
</reference>
<dbReference type="HOGENOM" id="CLU_554717_0_0_1"/>
<dbReference type="GO" id="GO:0072669">
    <property type="term" value="C:tRNA-splicing ligase complex"/>
    <property type="evidence" value="ECO:0007669"/>
    <property type="project" value="TreeGrafter"/>
</dbReference>
<protein>
    <recommendedName>
        <fullName evidence="5">Protein FAM98A</fullName>
    </recommendedName>
</protein>
<dbReference type="STRING" id="32264.T1JSA0"/>
<dbReference type="AlphaFoldDB" id="T1JSA0"/>
<dbReference type="KEGG" id="tut:107367060"/>
<keyword evidence="4" id="KW-1185">Reference proteome</keyword>
<gene>
    <name evidence="3" type="primary">107367060</name>
</gene>
<proteinExistence type="inferred from homology"/>
<feature type="compositionally biased region" description="Low complexity" evidence="2">
    <location>
        <begin position="330"/>
        <end position="343"/>
    </location>
</feature>
<dbReference type="Pfam" id="PF10239">
    <property type="entry name" value="DUF2465"/>
    <property type="match status" value="1"/>
</dbReference>
<dbReference type="InterPro" id="IPR018797">
    <property type="entry name" value="FAM98"/>
</dbReference>
<name>T1JSA0_TETUR</name>
<dbReference type="EnsemblMetazoa" id="tetur01g09780.1">
    <property type="protein sequence ID" value="tetur01g09780.1"/>
    <property type="gene ID" value="tetur01g09780"/>
</dbReference>
<dbReference type="eggNOG" id="KOG3973">
    <property type="taxonomic scope" value="Eukaryota"/>
</dbReference>
<dbReference type="PANTHER" id="PTHR31353:SF1">
    <property type="entry name" value="PROTEIN FAM98B"/>
    <property type="match status" value="1"/>
</dbReference>
<reference evidence="4" key="1">
    <citation type="submission" date="2011-08" db="EMBL/GenBank/DDBJ databases">
        <authorList>
            <person name="Rombauts S."/>
        </authorList>
    </citation>
    <scope>NUCLEOTIDE SEQUENCE</scope>
    <source>
        <strain evidence="4">London</strain>
    </source>
</reference>
<evidence type="ECO:0008006" key="5">
    <source>
        <dbReference type="Google" id="ProtNLM"/>
    </source>
</evidence>
<feature type="compositionally biased region" description="Polar residues" evidence="2">
    <location>
        <begin position="356"/>
        <end position="389"/>
    </location>
</feature>
<evidence type="ECO:0000256" key="1">
    <source>
        <dbReference type="ARBA" id="ARBA00007218"/>
    </source>
</evidence>
<organism evidence="3 4">
    <name type="scientific">Tetranychus urticae</name>
    <name type="common">Two-spotted spider mite</name>
    <dbReference type="NCBI Taxonomy" id="32264"/>
    <lineage>
        <taxon>Eukaryota</taxon>
        <taxon>Metazoa</taxon>
        <taxon>Ecdysozoa</taxon>
        <taxon>Arthropoda</taxon>
        <taxon>Chelicerata</taxon>
        <taxon>Arachnida</taxon>
        <taxon>Acari</taxon>
        <taxon>Acariformes</taxon>
        <taxon>Trombidiformes</taxon>
        <taxon>Prostigmata</taxon>
        <taxon>Eleutherengona</taxon>
        <taxon>Raphignathae</taxon>
        <taxon>Tetranychoidea</taxon>
        <taxon>Tetranychidae</taxon>
        <taxon>Tetranychus</taxon>
    </lineage>
</organism>